<feature type="region of interest" description="Disordered" evidence="1">
    <location>
        <begin position="30"/>
        <end position="79"/>
    </location>
</feature>
<name>A0AAU7YB02_9PSED</name>
<feature type="chain" id="PRO_5043772984" evidence="2">
    <location>
        <begin position="21"/>
        <end position="226"/>
    </location>
</feature>
<feature type="signal peptide" evidence="2">
    <location>
        <begin position="1"/>
        <end position="20"/>
    </location>
</feature>
<feature type="compositionally biased region" description="Low complexity" evidence="1">
    <location>
        <begin position="70"/>
        <end position="79"/>
    </location>
</feature>
<reference evidence="3" key="1">
    <citation type="submission" date="2023-08" db="EMBL/GenBank/DDBJ databases">
        <title>Increased levels of nutrients transform a symbiont into a lethal pathobiont.</title>
        <authorList>
            <person name="Lachnit T."/>
            <person name="Ulrich L."/>
            <person name="Willmer F.M."/>
            <person name="Hasenbein T."/>
            <person name="Steiner L.X."/>
            <person name="Wolters M."/>
            <person name="Herbst E.M."/>
            <person name="Deines P."/>
        </authorList>
    </citation>
    <scope>NUCLEOTIDE SEQUENCE</scope>
    <source>
        <strain evidence="3">T3</strain>
    </source>
</reference>
<dbReference type="AlphaFoldDB" id="A0AAU7YB02"/>
<gene>
    <name evidence="3" type="ORF">ABS648_15525</name>
</gene>
<keyword evidence="2" id="KW-0732">Signal</keyword>
<evidence type="ECO:0000256" key="1">
    <source>
        <dbReference type="SAM" id="MobiDB-lite"/>
    </source>
</evidence>
<dbReference type="RefSeq" id="WP_021217462.1">
    <property type="nucleotide sequence ID" value="NZ_CP158373.1"/>
</dbReference>
<accession>A0AAU7YB02</accession>
<evidence type="ECO:0000313" key="3">
    <source>
        <dbReference type="EMBL" id="XBY67125.1"/>
    </source>
</evidence>
<feature type="compositionally biased region" description="Polar residues" evidence="1">
    <location>
        <begin position="59"/>
        <end position="69"/>
    </location>
</feature>
<protein>
    <submittedName>
        <fullName evidence="3">Uncharacterized protein</fullName>
    </submittedName>
</protein>
<organism evidence="3">
    <name type="scientific">Pseudomonas solani</name>
    <dbReference type="NCBI Taxonomy" id="2731552"/>
    <lineage>
        <taxon>Bacteria</taxon>
        <taxon>Pseudomonadati</taxon>
        <taxon>Pseudomonadota</taxon>
        <taxon>Gammaproteobacteria</taxon>
        <taxon>Pseudomonadales</taxon>
        <taxon>Pseudomonadaceae</taxon>
        <taxon>Pseudomonas</taxon>
    </lineage>
</organism>
<dbReference type="EMBL" id="CP158373">
    <property type="protein sequence ID" value="XBY67125.1"/>
    <property type="molecule type" value="Genomic_DNA"/>
</dbReference>
<sequence>MRKIWLYPAVALVTAGTTLAVLLQDTPAQSGQAPVASAPTGAGSVSLPSLPGTAGAQAAVQTSGQATANPSSAAAPDSASDAPLALWTADSLQAAEQDGLAVYRTQVAPELLGTFAVGRTLELGVPGQPEPLRATLEQTHNTGTTAVWTGAVEGGSDADTLTVVKGRLETHITLATTEQTLSFVVDNATGATQVTDQNELLMRATPDPIITPDAKQLPPLPPPAQG</sequence>
<proteinExistence type="predicted"/>
<evidence type="ECO:0000256" key="2">
    <source>
        <dbReference type="SAM" id="SignalP"/>
    </source>
</evidence>